<reference evidence="2" key="1">
    <citation type="journal article" date="2019" name="Int. J. Syst. Evol. Microbiol.">
        <title>The Global Catalogue of Microorganisms (GCM) 10K type strain sequencing project: providing services to taxonomists for standard genome sequencing and annotation.</title>
        <authorList>
            <consortium name="The Broad Institute Genomics Platform"/>
            <consortium name="The Broad Institute Genome Sequencing Center for Infectious Disease"/>
            <person name="Wu L."/>
            <person name="Ma J."/>
        </authorList>
    </citation>
    <scope>NUCLEOTIDE SEQUENCE [LARGE SCALE GENOMIC DNA]</scope>
    <source>
        <strain evidence="2">KCTC 62102</strain>
    </source>
</reference>
<dbReference type="Proteomes" id="UP001595445">
    <property type="component" value="Unassembled WGS sequence"/>
</dbReference>
<name>A0ABV7DYG6_9RHOB</name>
<accession>A0ABV7DYG6</accession>
<evidence type="ECO:0000313" key="2">
    <source>
        <dbReference type="Proteomes" id="UP001595445"/>
    </source>
</evidence>
<dbReference type="RefSeq" id="WP_386259696.1">
    <property type="nucleotide sequence ID" value="NZ_JBHRSM010000037.1"/>
</dbReference>
<sequence>FSLLRVLVGIRKYRLTEAETRRRRAEAAGCGAEVRKIWRQGARDTPGSWCIASFLSAGSSLKIG</sequence>
<dbReference type="EMBL" id="JBHRSM010000037">
    <property type="protein sequence ID" value="MFC3087901.1"/>
    <property type="molecule type" value="Genomic_DNA"/>
</dbReference>
<feature type="non-terminal residue" evidence="1">
    <location>
        <position position="1"/>
    </location>
</feature>
<comment type="caution">
    <text evidence="1">The sequence shown here is derived from an EMBL/GenBank/DDBJ whole genome shotgun (WGS) entry which is preliminary data.</text>
</comment>
<organism evidence="1 2">
    <name type="scientific">Tabrizicola soli</name>
    <dbReference type="NCBI Taxonomy" id="2185115"/>
    <lineage>
        <taxon>Bacteria</taxon>
        <taxon>Pseudomonadati</taxon>
        <taxon>Pseudomonadota</taxon>
        <taxon>Alphaproteobacteria</taxon>
        <taxon>Rhodobacterales</taxon>
        <taxon>Paracoccaceae</taxon>
        <taxon>Tabrizicola</taxon>
    </lineage>
</organism>
<evidence type="ECO:0000313" key="1">
    <source>
        <dbReference type="EMBL" id="MFC3087901.1"/>
    </source>
</evidence>
<gene>
    <name evidence="1" type="ORF">ACFOD6_17780</name>
</gene>
<keyword evidence="2" id="KW-1185">Reference proteome</keyword>
<protein>
    <submittedName>
        <fullName evidence="1">Uncharacterized protein</fullName>
    </submittedName>
</protein>
<proteinExistence type="predicted"/>